<organism evidence="8 9">
    <name type="scientific">Ogataea polymorpha</name>
    <dbReference type="NCBI Taxonomy" id="460523"/>
    <lineage>
        <taxon>Eukaryota</taxon>
        <taxon>Fungi</taxon>
        <taxon>Dikarya</taxon>
        <taxon>Ascomycota</taxon>
        <taxon>Saccharomycotina</taxon>
        <taxon>Pichiomycetes</taxon>
        <taxon>Pichiales</taxon>
        <taxon>Pichiaceae</taxon>
        <taxon>Ogataea</taxon>
    </lineage>
</organism>
<evidence type="ECO:0000313" key="9">
    <source>
        <dbReference type="Proteomes" id="UP000788993"/>
    </source>
</evidence>
<protein>
    <submittedName>
        <fullName evidence="8">Uncharacterized protein</fullName>
    </submittedName>
</protein>
<keyword evidence="5" id="KW-0029">Amino-acid transport</keyword>
<keyword evidence="6" id="KW-1133">Transmembrane helix</keyword>
<evidence type="ECO:0000256" key="7">
    <source>
        <dbReference type="ARBA" id="ARBA00023136"/>
    </source>
</evidence>
<sequence length="541" mass="58039">MDPEKSISVVELEQQETSTSWLRRTLATFKPATVTNGVDVPLKHQLGSFQMQMISLGGSIGTGLFLGSAQSLRDGGPGGILICYSLISVMVFCMVHSLAELACNFPVPGAFSYYATTFIDPSWGFAISWNYVMQWLVLLPLELSAASITFKFWDGFPIGDGYLITAFFVMMILINMLPVRIYGLAEVLFSVTKIAAILGFLVTGLVILFGGVPHHAAILDRYWKDPGPFTPAGFKGIVAVFVTAAFSFSGTELCGLCAAETPNPIKSIPKASKQVFWRILFFYISSLTLVGLLVPYNEPRLMALSKRSANSSPFVIAIRNAGIPVLPSIMNVAILISILSVGNSAIYATSRTLVSLAKAGMAPRCFGFVDQGGRPMVAIGVTLAFGCLSYVSLVGNGAQVLFSWLLALSGLSSLLTWCSIGFSLVRFRSGLAAHGQSARDLCYVSRTGLWGAYVCFGFGVLVLVAQLWIAVLPVEGAASVEKFFKVYLGAFVVALFFAAHKLYVYVTTGELGFGVDPAQMDVFTGRLVAEGGKKNGSESSI</sequence>
<keyword evidence="4" id="KW-0812">Transmembrane</keyword>
<evidence type="ECO:0000256" key="6">
    <source>
        <dbReference type="ARBA" id="ARBA00022989"/>
    </source>
</evidence>
<dbReference type="PANTHER" id="PTHR43341:SF1">
    <property type="entry name" value="GENERAL AMINO-ACID PERMEASE GAP1"/>
    <property type="match status" value="1"/>
</dbReference>
<evidence type="ECO:0000256" key="3">
    <source>
        <dbReference type="ARBA" id="ARBA00022448"/>
    </source>
</evidence>
<evidence type="ECO:0000256" key="5">
    <source>
        <dbReference type="ARBA" id="ARBA00022970"/>
    </source>
</evidence>
<keyword evidence="9" id="KW-1185">Reference proteome</keyword>
<evidence type="ECO:0000256" key="1">
    <source>
        <dbReference type="ARBA" id="ARBA00004141"/>
    </source>
</evidence>
<dbReference type="EMBL" id="JAEUBD010000382">
    <property type="protein sequence ID" value="KAH3675329.1"/>
    <property type="molecule type" value="Genomic_DNA"/>
</dbReference>
<proteinExistence type="inferred from homology"/>
<dbReference type="AlphaFoldDB" id="A0A1B7SBY1"/>
<dbReference type="InterPro" id="IPR004841">
    <property type="entry name" value="AA-permease/SLC12A_dom"/>
</dbReference>
<comment type="similarity">
    <text evidence="2">Belongs to the amino acid-polyamine-organocation (APC) superfamily. YAT (TC 2.A.3.10) family.</text>
</comment>
<evidence type="ECO:0000256" key="4">
    <source>
        <dbReference type="ARBA" id="ARBA00022692"/>
    </source>
</evidence>
<dbReference type="GO" id="GO:0015171">
    <property type="term" value="F:amino acid transmembrane transporter activity"/>
    <property type="evidence" value="ECO:0007669"/>
    <property type="project" value="UniProtKB-ARBA"/>
</dbReference>
<dbReference type="PROSITE" id="PS00218">
    <property type="entry name" value="AMINO_ACID_PERMEASE_1"/>
    <property type="match status" value="1"/>
</dbReference>
<name>A0A1B7SBY1_9ASCO</name>
<reference evidence="8" key="2">
    <citation type="submission" date="2021-01" db="EMBL/GenBank/DDBJ databases">
        <authorList>
            <person name="Schikora-Tamarit M.A."/>
        </authorList>
    </citation>
    <scope>NUCLEOTIDE SEQUENCE</scope>
    <source>
        <strain evidence="8">NCAIM Y.01608</strain>
    </source>
</reference>
<dbReference type="Gene3D" id="1.20.1740.10">
    <property type="entry name" value="Amino acid/polyamine transporter I"/>
    <property type="match status" value="1"/>
</dbReference>
<dbReference type="InterPro" id="IPR050524">
    <property type="entry name" value="APC_YAT"/>
</dbReference>
<dbReference type="Pfam" id="PF00324">
    <property type="entry name" value="AA_permease"/>
    <property type="match status" value="1"/>
</dbReference>
<dbReference type="RefSeq" id="XP_018208976.1">
    <property type="nucleotide sequence ID" value="XM_018355728.1"/>
</dbReference>
<keyword evidence="3" id="KW-0813">Transport</keyword>
<accession>A0A1B7SBY1</accession>
<evidence type="ECO:0000256" key="2">
    <source>
        <dbReference type="ARBA" id="ARBA00006983"/>
    </source>
</evidence>
<reference evidence="8" key="1">
    <citation type="journal article" date="2021" name="Open Biol.">
        <title>Shared evolutionary footprints suggest mitochondrial oxidative damage underlies multiple complex I losses in fungi.</title>
        <authorList>
            <person name="Schikora-Tamarit M.A."/>
            <person name="Marcet-Houben M."/>
            <person name="Nosek J."/>
            <person name="Gabaldon T."/>
        </authorList>
    </citation>
    <scope>NUCLEOTIDE SEQUENCE</scope>
    <source>
        <strain evidence="8">NCAIM Y.01608</strain>
    </source>
</reference>
<dbReference type="Proteomes" id="UP000788993">
    <property type="component" value="Unassembled WGS sequence"/>
</dbReference>
<gene>
    <name evidence="8" type="ORF">OGATHE_001669</name>
</gene>
<dbReference type="FunFam" id="1.20.1740.10:FF:000001">
    <property type="entry name" value="Amino acid permease"/>
    <property type="match status" value="1"/>
</dbReference>
<dbReference type="PANTHER" id="PTHR43341">
    <property type="entry name" value="AMINO ACID PERMEASE"/>
    <property type="match status" value="1"/>
</dbReference>
<keyword evidence="7" id="KW-0472">Membrane</keyword>
<evidence type="ECO:0000313" key="8">
    <source>
        <dbReference type="EMBL" id="KAH3675329.1"/>
    </source>
</evidence>
<dbReference type="InterPro" id="IPR004840">
    <property type="entry name" value="Amino_acid_permease_CS"/>
</dbReference>
<comment type="caution">
    <text evidence="8">The sequence shown here is derived from an EMBL/GenBank/DDBJ whole genome shotgun (WGS) entry which is preliminary data.</text>
</comment>
<dbReference type="GO" id="GO:0016020">
    <property type="term" value="C:membrane"/>
    <property type="evidence" value="ECO:0007669"/>
    <property type="project" value="UniProtKB-SubCell"/>
</dbReference>
<dbReference type="PIRSF" id="PIRSF006060">
    <property type="entry name" value="AA_transporter"/>
    <property type="match status" value="1"/>
</dbReference>
<comment type="subcellular location">
    <subcellularLocation>
        <location evidence="1">Membrane</location>
        <topology evidence="1">Multi-pass membrane protein</topology>
    </subcellularLocation>
</comment>